<dbReference type="InterPro" id="IPR046529">
    <property type="entry name" value="DUF6594"/>
</dbReference>
<proteinExistence type="predicted"/>
<dbReference type="PANTHER" id="PTHR34502">
    <property type="entry name" value="DUF6594 DOMAIN-CONTAINING PROTEIN-RELATED"/>
    <property type="match status" value="1"/>
</dbReference>
<reference evidence="5" key="1">
    <citation type="submission" date="2009-05" db="EMBL/GenBank/DDBJ databases">
        <title>The genome sequence of Ajellomyces capsulatus strain H143.</title>
        <authorList>
            <person name="Champion M."/>
            <person name="Cuomo C.A."/>
            <person name="Ma L.-J."/>
            <person name="Henn M.R."/>
            <person name="Sil A."/>
            <person name="Goldman B."/>
            <person name="Young S.K."/>
            <person name="Kodira C.D."/>
            <person name="Zeng Q."/>
            <person name="Koehrsen M."/>
            <person name="Alvarado L."/>
            <person name="Berlin A.M."/>
            <person name="Borenstein D."/>
            <person name="Chen Z."/>
            <person name="Engels R."/>
            <person name="Freedman E."/>
            <person name="Gellesch M."/>
            <person name="Goldberg J."/>
            <person name="Griggs A."/>
            <person name="Gujja S."/>
            <person name="Heiman D.I."/>
            <person name="Hepburn T.A."/>
            <person name="Howarth C."/>
            <person name="Jen D."/>
            <person name="Larson L."/>
            <person name="Lewis B."/>
            <person name="Mehta T."/>
            <person name="Park D."/>
            <person name="Pearson M."/>
            <person name="Roberts A."/>
            <person name="Saif S."/>
            <person name="Shea T.D."/>
            <person name="Shenoy N."/>
            <person name="Sisk P."/>
            <person name="Stolte C."/>
            <person name="Sykes S."/>
            <person name="Walk T."/>
            <person name="White J."/>
            <person name="Yandava C."/>
            <person name="Klein B."/>
            <person name="McEwen J.G."/>
            <person name="Puccia R."/>
            <person name="Goldman G.H."/>
            <person name="Felipe M.S."/>
            <person name="Nino-Vega G."/>
            <person name="San-Blas G."/>
            <person name="Taylor J.W."/>
            <person name="Mendoza L."/>
            <person name="Galagan J.E."/>
            <person name="Nusbaum C."/>
            <person name="Birren B.W."/>
        </authorList>
    </citation>
    <scope>NUCLEOTIDE SEQUENCE [LARGE SCALE GENOMIC DNA]</scope>
    <source>
        <strain evidence="5">H143</strain>
    </source>
</reference>
<name>C6HRN1_AJECH</name>
<keyword evidence="2" id="KW-0472">Membrane</keyword>
<dbReference type="OrthoDB" id="5416037at2759"/>
<sequence length="532" mass="59423">MPGKSHKDSSKKSSSPRNAAVDPIPVTTVKSSSYASENSSPIARPRQRSKSYIIKPSTSITAKDIPILKRSATERPSELRPRQQSPNVFEFLDKDDSEDASARWAQTIRPRQPSTTSAASQSSRRKSSASYSFNSDSGVSLRGHSPDRASSISSTEYQPATPPDLSLDSLNWKFADESRTRRRLHMAGAYTTDSETVLESPTSPGLGYFDFSVPESYYTHTKHTFPEPPPNSAIRPSYPYRQPNLDMRKFDMSSSKMQRRASVESDPKRGESRDVDRPLLYRKFEPLNHRLLRHLQEEIAQMEEDLTILDDVEDVRRVAANVKNSGRQKLFSTTNQDLKSEELSALQQKKSELVEKLVLKIEQYNRALCSYHEVSYKLPTATDDEVETYRNWVHDHSSNTKSDLRFLAHDNDLILLGERPSSSRTPNPIYSTIAAVSAAILFPLLAFGVISEFFGRIAVVSIFGGATALFASNGPPGNEYLIDPNDGWRCAALATSSPTSKVHLLCQLASQTSDIRNARAGKQNWKGTTRDI</sequence>
<evidence type="ECO:0000313" key="4">
    <source>
        <dbReference type="EMBL" id="EER37165.1"/>
    </source>
</evidence>
<dbReference type="Proteomes" id="UP000002624">
    <property type="component" value="Unassembled WGS sequence"/>
</dbReference>
<dbReference type="Pfam" id="PF20237">
    <property type="entry name" value="DUF6594"/>
    <property type="match status" value="1"/>
</dbReference>
<evidence type="ECO:0000259" key="3">
    <source>
        <dbReference type="Pfam" id="PF20237"/>
    </source>
</evidence>
<dbReference type="PANTHER" id="PTHR34502:SF6">
    <property type="entry name" value="DUF6594 DOMAIN-CONTAINING PROTEIN"/>
    <property type="match status" value="1"/>
</dbReference>
<protein>
    <recommendedName>
        <fullName evidence="3">DUF6594 domain-containing protein</fullName>
    </recommendedName>
</protein>
<dbReference type="eggNOG" id="ENOG502SQVM">
    <property type="taxonomic scope" value="Eukaryota"/>
</dbReference>
<organism evidence="4 5">
    <name type="scientific">Ajellomyces capsulatus (strain H143)</name>
    <name type="common">Darling's disease fungus</name>
    <name type="synonym">Histoplasma capsulatum</name>
    <dbReference type="NCBI Taxonomy" id="544712"/>
    <lineage>
        <taxon>Eukaryota</taxon>
        <taxon>Fungi</taxon>
        <taxon>Dikarya</taxon>
        <taxon>Ascomycota</taxon>
        <taxon>Pezizomycotina</taxon>
        <taxon>Eurotiomycetes</taxon>
        <taxon>Eurotiomycetidae</taxon>
        <taxon>Onygenales</taxon>
        <taxon>Ajellomycetaceae</taxon>
        <taxon>Histoplasma</taxon>
    </lineage>
</organism>
<feature type="domain" description="DUF6594" evidence="3">
    <location>
        <begin position="278"/>
        <end position="471"/>
    </location>
</feature>
<gene>
    <name evidence="4" type="ORF">HCDG_08616</name>
</gene>
<accession>C6HRN1</accession>
<feature type="compositionally biased region" description="Low complexity" evidence="1">
    <location>
        <begin position="114"/>
        <end position="135"/>
    </location>
</feature>
<feature type="region of interest" description="Disordered" evidence="1">
    <location>
        <begin position="1"/>
        <end position="168"/>
    </location>
</feature>
<feature type="compositionally biased region" description="Basic and acidic residues" evidence="1">
    <location>
        <begin position="261"/>
        <end position="274"/>
    </location>
</feature>
<feature type="compositionally biased region" description="Basic and acidic residues" evidence="1">
    <location>
        <begin position="1"/>
        <end position="11"/>
    </location>
</feature>
<keyword evidence="2" id="KW-1133">Transmembrane helix</keyword>
<dbReference type="VEuPathDB" id="FungiDB:HCDG_08616"/>
<dbReference type="OMA" id="EPQDGWK"/>
<feature type="region of interest" description="Disordered" evidence="1">
    <location>
        <begin position="239"/>
        <end position="274"/>
    </location>
</feature>
<evidence type="ECO:0000313" key="5">
    <source>
        <dbReference type="Proteomes" id="UP000002624"/>
    </source>
</evidence>
<feature type="compositionally biased region" description="Polar residues" evidence="1">
    <location>
        <begin position="28"/>
        <end position="41"/>
    </location>
</feature>
<evidence type="ECO:0000256" key="2">
    <source>
        <dbReference type="SAM" id="Phobius"/>
    </source>
</evidence>
<feature type="transmembrane region" description="Helical" evidence="2">
    <location>
        <begin position="429"/>
        <end position="447"/>
    </location>
</feature>
<feature type="compositionally biased region" description="Polar residues" evidence="1">
    <location>
        <begin position="148"/>
        <end position="158"/>
    </location>
</feature>
<dbReference type="EMBL" id="GG692436">
    <property type="protein sequence ID" value="EER37165.1"/>
    <property type="molecule type" value="Genomic_DNA"/>
</dbReference>
<evidence type="ECO:0000256" key="1">
    <source>
        <dbReference type="SAM" id="MobiDB-lite"/>
    </source>
</evidence>
<dbReference type="HOGENOM" id="CLU_035537_2_0_1"/>
<dbReference type="AlphaFoldDB" id="C6HRN1"/>
<keyword evidence="2" id="KW-0812">Transmembrane</keyword>
<feature type="compositionally biased region" description="Basic and acidic residues" evidence="1">
    <location>
        <begin position="71"/>
        <end position="81"/>
    </location>
</feature>
<dbReference type="STRING" id="544712.C6HRN1"/>